<keyword evidence="5 10" id="KW-0460">Magnesium</keyword>
<evidence type="ECO:0000256" key="5">
    <source>
        <dbReference type="ARBA" id="ARBA00022842"/>
    </source>
</evidence>
<accession>A0A0E0H0Z5</accession>
<name>A0A0E0H0Z5_ORYNI</name>
<evidence type="ECO:0000256" key="8">
    <source>
        <dbReference type="ARBA" id="ARBA00023136"/>
    </source>
</evidence>
<keyword evidence="13" id="KW-1185">Reference proteome</keyword>
<feature type="transmembrane region" description="Helical" evidence="10">
    <location>
        <begin position="407"/>
        <end position="431"/>
    </location>
</feature>
<reference evidence="12" key="1">
    <citation type="submission" date="2015-04" db="UniProtKB">
        <authorList>
            <consortium name="EnsemblPlants"/>
        </authorList>
    </citation>
    <scope>IDENTIFICATION</scope>
    <source>
        <strain evidence="12">SL10</strain>
    </source>
</reference>
<reference evidence="12" key="2">
    <citation type="submission" date="2018-04" db="EMBL/GenBank/DDBJ databases">
        <title>OnivRS2 (Oryza nivara Reference Sequence Version 2).</title>
        <authorList>
            <person name="Zhang J."/>
            <person name="Kudrna D."/>
            <person name="Lee S."/>
            <person name="Talag J."/>
            <person name="Rajasekar S."/>
            <person name="Welchert J."/>
            <person name="Hsing Y.-I."/>
            <person name="Wing R.A."/>
        </authorList>
    </citation>
    <scope>NUCLEOTIDE SEQUENCE [LARGE SCALE GENOMIC DNA]</scope>
    <source>
        <strain evidence="12">SL10</strain>
    </source>
</reference>
<evidence type="ECO:0000256" key="9">
    <source>
        <dbReference type="ARBA" id="ARBA00058882"/>
    </source>
</evidence>
<organism evidence="12">
    <name type="scientific">Oryza nivara</name>
    <name type="common">Indian wild rice</name>
    <name type="synonym">Oryza sativa f. spontanea</name>
    <dbReference type="NCBI Taxonomy" id="4536"/>
    <lineage>
        <taxon>Eukaryota</taxon>
        <taxon>Viridiplantae</taxon>
        <taxon>Streptophyta</taxon>
        <taxon>Embryophyta</taxon>
        <taxon>Tracheophyta</taxon>
        <taxon>Spermatophyta</taxon>
        <taxon>Magnoliopsida</taxon>
        <taxon>Liliopsida</taxon>
        <taxon>Poales</taxon>
        <taxon>Poaceae</taxon>
        <taxon>BOP clade</taxon>
        <taxon>Oryzoideae</taxon>
        <taxon>Oryzeae</taxon>
        <taxon>Oryzinae</taxon>
        <taxon>Oryza</taxon>
    </lineage>
</organism>
<evidence type="ECO:0000256" key="4">
    <source>
        <dbReference type="ARBA" id="ARBA00022692"/>
    </source>
</evidence>
<evidence type="ECO:0000313" key="13">
    <source>
        <dbReference type="Proteomes" id="UP000006591"/>
    </source>
</evidence>
<comment type="function">
    <text evidence="9">Putative magnesium transporter.</text>
</comment>
<dbReference type="AlphaFoldDB" id="A0A0E0H0Z5"/>
<evidence type="ECO:0000256" key="7">
    <source>
        <dbReference type="ARBA" id="ARBA00023065"/>
    </source>
</evidence>
<dbReference type="Proteomes" id="UP000006591">
    <property type="component" value="Chromosome 4"/>
</dbReference>
<keyword evidence="4 10" id="KW-0812">Transmembrane</keyword>
<comment type="similarity">
    <text evidence="2 10">Belongs to the CorA metal ion transporter (MIT) (TC 1.A.35.5) family.</text>
</comment>
<dbReference type="Pfam" id="PF22099">
    <property type="entry name" value="MRS2-like"/>
    <property type="match status" value="3"/>
</dbReference>
<dbReference type="PANTHER" id="PTHR13890">
    <property type="entry name" value="RNA SPLICING PROTEIN MRS2, MITOCHONDRIAL"/>
    <property type="match status" value="1"/>
</dbReference>
<evidence type="ECO:0000256" key="11">
    <source>
        <dbReference type="SAM" id="MobiDB-lite"/>
    </source>
</evidence>
<evidence type="ECO:0000256" key="6">
    <source>
        <dbReference type="ARBA" id="ARBA00022989"/>
    </source>
</evidence>
<comment type="function">
    <text evidence="10">Magnesium transporter that may mediate the influx of magnesium.</text>
</comment>
<keyword evidence="7 10" id="KW-0406">Ion transport</keyword>
<keyword evidence="6 10" id="KW-1133">Transmembrane helix</keyword>
<evidence type="ECO:0000256" key="2">
    <source>
        <dbReference type="ARBA" id="ARBA00007535"/>
    </source>
</evidence>
<dbReference type="FunFam" id="2.40.128.330:FF:000007">
    <property type="entry name" value="Putative magnesium transporter MRS2-D"/>
    <property type="match status" value="1"/>
</dbReference>
<protein>
    <recommendedName>
        <fullName evidence="10">Magnesium transporter</fullName>
    </recommendedName>
</protein>
<sequence length="438" mass="45917">MAARRRHVAAGAGAPAPAAGEWAAVTAGGGAAWALSPVEEVGTKQELMRRTGLPPRDLRALDPALSSAASASSCRPSAITGRDRAVVVNLDRARAVITASEVLVPSPRDPAVAPLVRELRARLALAASPTPAPSPSPPQHGMAVGMDGSISPSPASRGGEEAAGNGKDGEALGGGDKALPFEFRALEVCLEFACKSLEHETCTLEKEAYPALDELSSKVSTLNLERVRQIKSRLVAISGKVQKVRDELEHLLDDDMDMAALHLTEKLAYQSSRFDIDKEASELEDHSSECSSRDEEGVEGGGGGDGDDETIAGGGSFSPNTDELEILLESYFVQIDGTLNSLSTLREYVEDTEDYINMMLDEKQNQLLQMGILLSTGTLVSSCAIAVTGVFGINVHISLYDSPASSAAFPCAAAGIVAGSLALYLAALLCYKRAGILQ</sequence>
<dbReference type="GO" id="GO:0015095">
    <property type="term" value="F:magnesium ion transmembrane transporter activity"/>
    <property type="evidence" value="ECO:0007669"/>
    <property type="project" value="UniProtKB-ARBA"/>
</dbReference>
<dbReference type="Gene3D" id="1.20.58.340">
    <property type="entry name" value="Magnesium transport protein CorA, transmembrane region"/>
    <property type="match status" value="1"/>
</dbReference>
<evidence type="ECO:0000313" key="12">
    <source>
        <dbReference type="EnsemblPlants" id="ONIVA04G11130.1"/>
    </source>
</evidence>
<dbReference type="GO" id="GO:0016020">
    <property type="term" value="C:membrane"/>
    <property type="evidence" value="ECO:0007669"/>
    <property type="project" value="UniProtKB-SubCell"/>
</dbReference>
<feature type="transmembrane region" description="Helical" evidence="10">
    <location>
        <begin position="367"/>
        <end position="395"/>
    </location>
</feature>
<feature type="region of interest" description="Disordered" evidence="11">
    <location>
        <begin position="278"/>
        <end position="315"/>
    </location>
</feature>
<keyword evidence="8 10" id="KW-0472">Membrane</keyword>
<dbReference type="eggNOG" id="KOG2662">
    <property type="taxonomic scope" value="Eukaryota"/>
</dbReference>
<dbReference type="CDD" id="cd12823">
    <property type="entry name" value="Mrs2_Mfm1p-like"/>
    <property type="match status" value="1"/>
</dbReference>
<evidence type="ECO:0000256" key="10">
    <source>
        <dbReference type="RuleBase" id="RU366041"/>
    </source>
</evidence>
<comment type="subcellular location">
    <subcellularLocation>
        <location evidence="1 10">Membrane</location>
        <topology evidence="1 10">Multi-pass membrane protein</topology>
    </subcellularLocation>
</comment>
<feature type="region of interest" description="Disordered" evidence="11">
    <location>
        <begin position="126"/>
        <end position="171"/>
    </location>
</feature>
<evidence type="ECO:0000256" key="3">
    <source>
        <dbReference type="ARBA" id="ARBA00022448"/>
    </source>
</evidence>
<dbReference type="InterPro" id="IPR039204">
    <property type="entry name" value="MRS2-like"/>
</dbReference>
<dbReference type="EnsemblPlants" id="ONIVA04G11130.1">
    <property type="protein sequence ID" value="ONIVA04G11130.1"/>
    <property type="gene ID" value="ONIVA04G11130"/>
</dbReference>
<dbReference type="HOGENOM" id="CLU_034694_0_0_1"/>
<dbReference type="PANTHER" id="PTHR13890:SF7">
    <property type="entry name" value="MAGNESIUM TRANSPORTER MRS2-D-RELATED"/>
    <property type="match status" value="1"/>
</dbReference>
<dbReference type="OMA" id="HGMAVGM"/>
<feature type="compositionally biased region" description="Basic and acidic residues" evidence="11">
    <location>
        <begin position="278"/>
        <end position="295"/>
    </location>
</feature>
<dbReference type="Gramene" id="ONIVA04G11130.1">
    <property type="protein sequence ID" value="ONIVA04G11130.1"/>
    <property type="gene ID" value="ONIVA04G11130"/>
</dbReference>
<dbReference type="Gene3D" id="2.40.128.330">
    <property type="match status" value="1"/>
</dbReference>
<keyword evidence="3 10" id="KW-0813">Transport</keyword>
<evidence type="ECO:0000256" key="1">
    <source>
        <dbReference type="ARBA" id="ARBA00004141"/>
    </source>
</evidence>
<proteinExistence type="inferred from homology"/>